<dbReference type="HOGENOM" id="CLU_018003_0_1_1"/>
<dbReference type="InterPro" id="IPR006073">
    <property type="entry name" value="GTP-bd"/>
</dbReference>
<organism evidence="2 3">
    <name type="scientific">Hydnomerulius pinastri MD-312</name>
    <dbReference type="NCBI Taxonomy" id="994086"/>
    <lineage>
        <taxon>Eukaryota</taxon>
        <taxon>Fungi</taxon>
        <taxon>Dikarya</taxon>
        <taxon>Basidiomycota</taxon>
        <taxon>Agaricomycotina</taxon>
        <taxon>Agaricomycetes</taxon>
        <taxon>Agaricomycetidae</taxon>
        <taxon>Boletales</taxon>
        <taxon>Boletales incertae sedis</taxon>
        <taxon>Leucogyrophana</taxon>
    </lineage>
</organism>
<proteinExistence type="predicted"/>
<evidence type="ECO:0000313" key="2">
    <source>
        <dbReference type="EMBL" id="KIJ63779.1"/>
    </source>
</evidence>
<protein>
    <recommendedName>
        <fullName evidence="1">G domain-containing protein</fullName>
    </recommendedName>
</protein>
<keyword evidence="3" id="KW-1185">Reference proteome</keyword>
<dbReference type="SUPFAM" id="SSF52540">
    <property type="entry name" value="P-loop containing nucleoside triphosphate hydrolases"/>
    <property type="match status" value="1"/>
</dbReference>
<sequence>MAFLFCPCFGASVETTITEPADDTVVIAVIGPTGSGKSSFISKAAGNQETEVGHANNISTRTTEVVATKFKDPESGFTIVLVDTPDFGHNTTKLLSDWLKKNYDNRAFLSAVLYFHRISDNRVVGTPLVNIGFLKQLCREQRASQIILTTTMWDSVEESTGRERLSELKSDYWKTIIEEGSRTFSYLDTKESARELMRMALENQRGSLRGSRAG</sequence>
<dbReference type="Gene3D" id="3.40.50.300">
    <property type="entry name" value="P-loop containing nucleotide triphosphate hydrolases"/>
    <property type="match status" value="1"/>
</dbReference>
<accession>A0A0C9VE29</accession>
<evidence type="ECO:0000259" key="1">
    <source>
        <dbReference type="Pfam" id="PF01926"/>
    </source>
</evidence>
<reference evidence="2 3" key="1">
    <citation type="submission" date="2014-04" db="EMBL/GenBank/DDBJ databases">
        <title>Evolutionary Origins and Diversification of the Mycorrhizal Mutualists.</title>
        <authorList>
            <consortium name="DOE Joint Genome Institute"/>
            <consortium name="Mycorrhizal Genomics Consortium"/>
            <person name="Kohler A."/>
            <person name="Kuo A."/>
            <person name="Nagy L.G."/>
            <person name="Floudas D."/>
            <person name="Copeland A."/>
            <person name="Barry K.W."/>
            <person name="Cichocki N."/>
            <person name="Veneault-Fourrey C."/>
            <person name="LaButti K."/>
            <person name="Lindquist E.A."/>
            <person name="Lipzen A."/>
            <person name="Lundell T."/>
            <person name="Morin E."/>
            <person name="Murat C."/>
            <person name="Riley R."/>
            <person name="Ohm R."/>
            <person name="Sun H."/>
            <person name="Tunlid A."/>
            <person name="Henrissat B."/>
            <person name="Grigoriev I.V."/>
            <person name="Hibbett D.S."/>
            <person name="Martin F."/>
        </authorList>
    </citation>
    <scope>NUCLEOTIDE SEQUENCE [LARGE SCALE GENOMIC DNA]</scope>
    <source>
        <strain evidence="2 3">MD-312</strain>
    </source>
</reference>
<dbReference type="EMBL" id="KN839849">
    <property type="protein sequence ID" value="KIJ63779.1"/>
    <property type="molecule type" value="Genomic_DNA"/>
</dbReference>
<dbReference type="AlphaFoldDB" id="A0A0C9VE29"/>
<dbReference type="Pfam" id="PF01926">
    <property type="entry name" value="MMR_HSR1"/>
    <property type="match status" value="1"/>
</dbReference>
<dbReference type="GO" id="GO:0005525">
    <property type="term" value="F:GTP binding"/>
    <property type="evidence" value="ECO:0007669"/>
    <property type="project" value="InterPro"/>
</dbReference>
<dbReference type="InterPro" id="IPR027417">
    <property type="entry name" value="P-loop_NTPase"/>
</dbReference>
<evidence type="ECO:0000313" key="3">
    <source>
        <dbReference type="Proteomes" id="UP000053820"/>
    </source>
</evidence>
<feature type="domain" description="G" evidence="1">
    <location>
        <begin position="27"/>
        <end position="87"/>
    </location>
</feature>
<dbReference type="CDD" id="cd00882">
    <property type="entry name" value="Ras_like_GTPase"/>
    <property type="match status" value="1"/>
</dbReference>
<dbReference type="OrthoDB" id="8954335at2759"/>
<name>A0A0C9VE29_9AGAM</name>
<gene>
    <name evidence="2" type="ORF">HYDPIDRAFT_29128</name>
</gene>
<dbReference type="Proteomes" id="UP000053820">
    <property type="component" value="Unassembled WGS sequence"/>
</dbReference>